<evidence type="ECO:0000313" key="3">
    <source>
        <dbReference type="Proteomes" id="UP000249610"/>
    </source>
</evidence>
<accession>A0A327P7W7</accession>
<dbReference type="GO" id="GO:0008168">
    <property type="term" value="F:methyltransferase activity"/>
    <property type="evidence" value="ECO:0007669"/>
    <property type="project" value="UniProtKB-KW"/>
</dbReference>
<comment type="caution">
    <text evidence="2">The sequence shown here is derived from an EMBL/GenBank/DDBJ whole genome shotgun (WGS) entry which is preliminary data.</text>
</comment>
<dbReference type="RefSeq" id="WP_111611941.1">
    <property type="nucleotide sequence ID" value="NZ_QLLK01000007.1"/>
</dbReference>
<dbReference type="PANTHER" id="PTHR12843">
    <property type="entry name" value="PROTEIN-LYSINE N-METHYLTRANSFERASE METTL10"/>
    <property type="match status" value="1"/>
</dbReference>
<dbReference type="InterPro" id="IPR029063">
    <property type="entry name" value="SAM-dependent_MTases_sf"/>
</dbReference>
<dbReference type="OrthoDB" id="9788660at2"/>
<feature type="domain" description="Methyltransferase" evidence="1">
    <location>
        <begin position="47"/>
        <end position="141"/>
    </location>
</feature>
<dbReference type="SUPFAM" id="SSF53335">
    <property type="entry name" value="S-adenosyl-L-methionine-dependent methyltransferases"/>
    <property type="match status" value="1"/>
</dbReference>
<organism evidence="2 3">
    <name type="scientific">Algoriphagus yeomjeoni</name>
    <dbReference type="NCBI Taxonomy" id="291403"/>
    <lineage>
        <taxon>Bacteria</taxon>
        <taxon>Pseudomonadati</taxon>
        <taxon>Bacteroidota</taxon>
        <taxon>Cytophagia</taxon>
        <taxon>Cytophagales</taxon>
        <taxon>Cyclobacteriaceae</taxon>
        <taxon>Algoriphagus</taxon>
    </lineage>
</organism>
<dbReference type="Pfam" id="PF13649">
    <property type="entry name" value="Methyltransf_25"/>
    <property type="match status" value="1"/>
</dbReference>
<dbReference type="GO" id="GO:0032259">
    <property type="term" value="P:methylation"/>
    <property type="evidence" value="ECO:0007669"/>
    <property type="project" value="UniProtKB-KW"/>
</dbReference>
<proteinExistence type="predicted"/>
<keyword evidence="2" id="KW-0489">Methyltransferase</keyword>
<dbReference type="CDD" id="cd02440">
    <property type="entry name" value="AdoMet_MTases"/>
    <property type="match status" value="1"/>
</dbReference>
<dbReference type="EMBL" id="QLLK01000007">
    <property type="protein sequence ID" value="RAI88298.1"/>
    <property type="molecule type" value="Genomic_DNA"/>
</dbReference>
<protein>
    <submittedName>
        <fullName evidence="2">Methyltransferase family protein</fullName>
    </submittedName>
</protein>
<dbReference type="AlphaFoldDB" id="A0A327P7W7"/>
<gene>
    <name evidence="2" type="ORF">LV83_02598</name>
</gene>
<dbReference type="InterPro" id="IPR041698">
    <property type="entry name" value="Methyltransf_25"/>
</dbReference>
<sequence length="219" mass="25087">MEKLNKKDHWENIYQTKNFKEVSWFQEKPETSLAFLNKLKVPLDAKIIDCGGGDSYFVDNLLSLGYRDITILDISEKAISKAKQRLGDQANKVKWVVADVTAFQPEEKYDFWHDRAVFHFLSPEEVGSYLSNVQANLNPNGYLVVGTFSENGPNKCSGIQVQQYSENRLSDVIGKYLEKLFCLTVDHLTPSKSIQNFVFCSFQKQMSNSIHVSFQNLLQ</sequence>
<dbReference type="PANTHER" id="PTHR12843:SF5">
    <property type="entry name" value="EEF1A LYSINE METHYLTRANSFERASE 2"/>
    <property type="match status" value="1"/>
</dbReference>
<keyword evidence="2" id="KW-0808">Transferase</keyword>
<dbReference type="Gene3D" id="3.40.50.150">
    <property type="entry name" value="Vaccinia Virus protein VP39"/>
    <property type="match status" value="1"/>
</dbReference>
<reference evidence="2 3" key="1">
    <citation type="submission" date="2018-06" db="EMBL/GenBank/DDBJ databases">
        <title>Genomic Encyclopedia of Archaeal and Bacterial Type Strains, Phase II (KMG-II): from individual species to whole genera.</title>
        <authorList>
            <person name="Goeker M."/>
        </authorList>
    </citation>
    <scope>NUCLEOTIDE SEQUENCE [LARGE SCALE GENOMIC DNA]</scope>
    <source>
        <strain evidence="2 3">DSM 23446</strain>
    </source>
</reference>
<evidence type="ECO:0000259" key="1">
    <source>
        <dbReference type="Pfam" id="PF13649"/>
    </source>
</evidence>
<keyword evidence="3" id="KW-1185">Reference proteome</keyword>
<name>A0A327P7W7_9BACT</name>
<dbReference type="Proteomes" id="UP000249610">
    <property type="component" value="Unassembled WGS sequence"/>
</dbReference>
<evidence type="ECO:0000313" key="2">
    <source>
        <dbReference type="EMBL" id="RAI88298.1"/>
    </source>
</evidence>